<feature type="domain" description="Alp7A-like C-terminal" evidence="2">
    <location>
        <begin position="199"/>
        <end position="324"/>
    </location>
</feature>
<dbReference type="InterPro" id="IPR043129">
    <property type="entry name" value="ATPase_NBD"/>
</dbReference>
<dbReference type="AlphaFoldDB" id="A0A2I7ZJN5"/>
<keyword evidence="3" id="KW-0614">Plasmid</keyword>
<geneLocation type="plasmid" evidence="3">
    <name>unnamed1</name>
</geneLocation>
<proteinExistence type="predicted"/>
<reference evidence="3" key="1">
    <citation type="submission" date="2017-09" db="EMBL/GenBank/DDBJ databases">
        <title>Sequences of three plasmids isolated from Bacillus glycinfermentans NCCP 15922.</title>
        <authorList>
            <person name="Yu W.-S."/>
            <person name="Do H.-N."/>
            <person name="Cheong H.-M."/>
            <person name="Hwang K.-J."/>
        </authorList>
    </citation>
    <scope>NUCLEOTIDE SEQUENCE</scope>
    <source>
        <strain evidence="3">KBN06P03352</strain>
        <plasmid evidence="3">unnamed1</plasmid>
    </source>
</reference>
<dbReference type="Gene3D" id="3.30.420.40">
    <property type="match status" value="2"/>
</dbReference>
<dbReference type="CDD" id="cd24021">
    <property type="entry name" value="ASKHA_NBD_ParM_Psk41-like"/>
    <property type="match status" value="1"/>
</dbReference>
<sequence>MIIFGLDLGNKQTKLFSNKTLSNKENTVEGKVLPSHFLYYDNLGNADTAIFGNKLNISKYKTEFDEEEYAWGPDLHKVHNNENFLDTIGFEKRYSTHEFKLLANFALGELAKDYDAKNNFLTVKVVTGVPSDDFNESSVKDLINVLDGRHTITIDDISYTIDVKEVQVIPQSVGTVYNELLNNQGEINPEKEHYLEEEITVVDIGGGTILIDTLKNMNLATKTQFTTGIYTLYDMVIERAKAKGSEYSSLTAYDVEVILREGDDTKGYFFKPNKNVSLDITQIVQNVRKRYTKELINKINKTKKSTSSTDTMLITGGGANLVEKDEIKNRFEFVLFVENSEIANSMGFFKYGMAVMNSEDEEAAATAEE</sequence>
<dbReference type="SUPFAM" id="SSF53067">
    <property type="entry name" value="Actin-like ATPase domain"/>
    <property type="match status" value="2"/>
</dbReference>
<dbReference type="Pfam" id="PF22128">
    <property type="entry name" value="Alp7A_like_C"/>
    <property type="match status" value="1"/>
</dbReference>
<evidence type="ECO:0000259" key="2">
    <source>
        <dbReference type="Pfam" id="PF22128"/>
    </source>
</evidence>
<evidence type="ECO:0000259" key="1">
    <source>
        <dbReference type="Pfam" id="PF17989"/>
    </source>
</evidence>
<dbReference type="EMBL" id="MF996509">
    <property type="protein sequence ID" value="AUS92812.1"/>
    <property type="molecule type" value="Genomic_DNA"/>
</dbReference>
<dbReference type="InterPro" id="IPR054368">
    <property type="entry name" value="Alp7A-like_C"/>
</dbReference>
<evidence type="ECO:0000313" key="3">
    <source>
        <dbReference type="EMBL" id="AUS92812.1"/>
    </source>
</evidence>
<protein>
    <submittedName>
        <fullName evidence="3">StbA</fullName>
    </submittedName>
</protein>
<feature type="domain" description="Actin-like protein N-terminal" evidence="1">
    <location>
        <begin position="5"/>
        <end position="174"/>
    </location>
</feature>
<dbReference type="Pfam" id="PF17989">
    <property type="entry name" value="ALP_N"/>
    <property type="match status" value="1"/>
</dbReference>
<name>A0A2I7ZJN5_9BACI</name>
<accession>A0A2I7ZJN5</accession>
<dbReference type="InterPro" id="IPR040607">
    <property type="entry name" value="ALP_N"/>
</dbReference>
<organism evidence="3">
    <name type="scientific">Bacillus glycinifermentans</name>
    <dbReference type="NCBI Taxonomy" id="1664069"/>
    <lineage>
        <taxon>Bacteria</taxon>
        <taxon>Bacillati</taxon>
        <taxon>Bacillota</taxon>
        <taxon>Bacilli</taxon>
        <taxon>Bacillales</taxon>
        <taxon>Bacillaceae</taxon>
        <taxon>Bacillus</taxon>
    </lineage>
</organism>
<dbReference type="RefSeq" id="WP_048406271.1">
    <property type="nucleotide sequence ID" value="NZ_JARRUA010000024.1"/>
</dbReference>